<feature type="transmembrane region" description="Helical" evidence="7">
    <location>
        <begin position="54"/>
        <end position="77"/>
    </location>
</feature>
<feature type="transmembrane region" description="Helical" evidence="7">
    <location>
        <begin position="349"/>
        <end position="373"/>
    </location>
</feature>
<feature type="transmembrane region" description="Helical" evidence="7">
    <location>
        <begin position="176"/>
        <end position="195"/>
    </location>
</feature>
<keyword evidence="3" id="KW-1003">Cell membrane</keyword>
<keyword evidence="10" id="KW-1185">Reference proteome</keyword>
<evidence type="ECO:0000256" key="2">
    <source>
        <dbReference type="ARBA" id="ARBA00022448"/>
    </source>
</evidence>
<evidence type="ECO:0000313" key="9">
    <source>
        <dbReference type="EMBL" id="BBL72097.1"/>
    </source>
</evidence>
<feature type="transmembrane region" description="Helical" evidence="7">
    <location>
        <begin position="314"/>
        <end position="337"/>
    </location>
</feature>
<comment type="subcellular location">
    <subcellularLocation>
        <location evidence="1">Cell membrane</location>
        <topology evidence="1">Multi-pass membrane protein</topology>
    </subcellularLocation>
</comment>
<dbReference type="EMBL" id="AP019782">
    <property type="protein sequence ID" value="BBL72097.1"/>
    <property type="molecule type" value="Genomic_DNA"/>
</dbReference>
<keyword evidence="4 7" id="KW-0812">Transmembrane</keyword>
<feature type="transmembrane region" description="Helical" evidence="7">
    <location>
        <begin position="290"/>
        <end position="308"/>
    </location>
</feature>
<keyword evidence="6 7" id="KW-0472">Membrane</keyword>
<dbReference type="GO" id="GO:0022857">
    <property type="term" value="F:transmembrane transporter activity"/>
    <property type="evidence" value="ECO:0007669"/>
    <property type="project" value="InterPro"/>
</dbReference>
<organism evidence="9 10">
    <name type="scientific">Methylogaea oryzae</name>
    <dbReference type="NCBI Taxonomy" id="1295382"/>
    <lineage>
        <taxon>Bacteria</taxon>
        <taxon>Pseudomonadati</taxon>
        <taxon>Pseudomonadota</taxon>
        <taxon>Gammaproteobacteria</taxon>
        <taxon>Methylococcales</taxon>
        <taxon>Methylococcaceae</taxon>
        <taxon>Methylogaea</taxon>
    </lineage>
</organism>
<evidence type="ECO:0000256" key="3">
    <source>
        <dbReference type="ARBA" id="ARBA00022475"/>
    </source>
</evidence>
<feature type="transmembrane region" description="Helical" evidence="7">
    <location>
        <begin position="379"/>
        <end position="398"/>
    </location>
</feature>
<feature type="transmembrane region" description="Helical" evidence="7">
    <location>
        <begin position="260"/>
        <end position="281"/>
    </location>
</feature>
<feature type="domain" description="Major facilitator superfamily (MFS) profile" evidence="8">
    <location>
        <begin position="22"/>
        <end position="403"/>
    </location>
</feature>
<gene>
    <name evidence="9" type="ORF">MoryE10_27030</name>
</gene>
<dbReference type="GO" id="GO:0005886">
    <property type="term" value="C:plasma membrane"/>
    <property type="evidence" value="ECO:0007669"/>
    <property type="project" value="UniProtKB-SubCell"/>
</dbReference>
<keyword evidence="5 7" id="KW-1133">Transmembrane helix</keyword>
<dbReference type="PROSITE" id="PS50850">
    <property type="entry name" value="MFS"/>
    <property type="match status" value="1"/>
</dbReference>
<keyword evidence="2" id="KW-0813">Transport</keyword>
<evidence type="ECO:0000313" key="10">
    <source>
        <dbReference type="Proteomes" id="UP000824988"/>
    </source>
</evidence>
<evidence type="ECO:0000256" key="5">
    <source>
        <dbReference type="ARBA" id="ARBA00022989"/>
    </source>
</evidence>
<evidence type="ECO:0000256" key="6">
    <source>
        <dbReference type="ARBA" id="ARBA00023136"/>
    </source>
</evidence>
<evidence type="ECO:0000256" key="1">
    <source>
        <dbReference type="ARBA" id="ARBA00004651"/>
    </source>
</evidence>
<dbReference type="Proteomes" id="UP000824988">
    <property type="component" value="Chromosome"/>
</dbReference>
<feature type="transmembrane region" description="Helical" evidence="7">
    <location>
        <begin position="228"/>
        <end position="248"/>
    </location>
</feature>
<protein>
    <submittedName>
        <fullName evidence="9">MFS transporter</fullName>
    </submittedName>
</protein>
<feature type="transmembrane region" description="Helical" evidence="7">
    <location>
        <begin position="146"/>
        <end position="170"/>
    </location>
</feature>
<dbReference type="PANTHER" id="PTHR23517">
    <property type="entry name" value="RESISTANCE PROTEIN MDTM, PUTATIVE-RELATED-RELATED"/>
    <property type="match status" value="1"/>
</dbReference>
<feature type="transmembrane region" description="Helical" evidence="7">
    <location>
        <begin position="30"/>
        <end position="48"/>
    </location>
</feature>
<dbReference type="PANTHER" id="PTHR23517:SF2">
    <property type="entry name" value="MULTIDRUG RESISTANCE PROTEIN MDTH"/>
    <property type="match status" value="1"/>
</dbReference>
<dbReference type="AlphaFoldDB" id="A0A8D4VQY8"/>
<dbReference type="Pfam" id="PF07690">
    <property type="entry name" value="MFS_1"/>
    <property type="match status" value="1"/>
</dbReference>
<dbReference type="KEGG" id="moz:MoryE10_27030"/>
<dbReference type="CDD" id="cd17472">
    <property type="entry name" value="MFS_YajR_like"/>
    <property type="match status" value="1"/>
</dbReference>
<sequence length="468" mass="49567">MSSRLKPAHRTGDAMTSTEWRASLSLAGIYMLRMMGLFLILPVFSLYARQLPDATPFLIGLAISMYGLTQAVCQIPFGLWSDRVGRKSVITIGLILFAAGSAVAAVSDSIYGIIAGRAIQGAGAIAAVVMALAADLTREEHRTKAMALIGVSIGISFALSMVAGPVLSGWVGMGGLFWLIGGLALLSLVVLHVFVPTPVVSRFHRDAQANPAQFGVVFADRELLRLDFGILALHLILMALFVVTPVVLRDALHMESASHWQVYLPVFVGSIFTMVPLVIVAEKHRRMKPVFLAAIALLAIAAAGLALLPPETVAVVGCLYLFFTGFNLLEATLPSLVSKIAPAHLKGTAMGVYSTSQFLGAFFGGTGGGWIYGRFGIEYVYLACAAVALSWLLVAAFMRPPRHLRSRLVHLGDISPERAAAGSAKLGAIAGVAEAVVVAEDGVAYLKVDGDKLDEDALQAAVVELSKI</sequence>
<dbReference type="InterPro" id="IPR020846">
    <property type="entry name" value="MFS_dom"/>
</dbReference>
<feature type="transmembrane region" description="Helical" evidence="7">
    <location>
        <begin position="113"/>
        <end position="134"/>
    </location>
</feature>
<evidence type="ECO:0000256" key="4">
    <source>
        <dbReference type="ARBA" id="ARBA00022692"/>
    </source>
</evidence>
<proteinExistence type="predicted"/>
<dbReference type="InterPro" id="IPR011701">
    <property type="entry name" value="MFS"/>
</dbReference>
<evidence type="ECO:0000259" key="8">
    <source>
        <dbReference type="PROSITE" id="PS50850"/>
    </source>
</evidence>
<accession>A0A8D4VQY8</accession>
<evidence type="ECO:0000256" key="7">
    <source>
        <dbReference type="SAM" id="Phobius"/>
    </source>
</evidence>
<reference evidence="9" key="1">
    <citation type="submission" date="2019-06" db="EMBL/GenBank/DDBJ databases">
        <title>Complete genome sequence of Methylogaea oryzae strain JCM16910.</title>
        <authorList>
            <person name="Asakawa S."/>
        </authorList>
    </citation>
    <scope>NUCLEOTIDE SEQUENCE</scope>
    <source>
        <strain evidence="9">E10</strain>
    </source>
</reference>
<name>A0A8D4VQY8_9GAMM</name>
<feature type="transmembrane region" description="Helical" evidence="7">
    <location>
        <begin position="89"/>
        <end position="107"/>
    </location>
</feature>
<dbReference type="InterPro" id="IPR050171">
    <property type="entry name" value="MFS_Transporters"/>
</dbReference>